<dbReference type="InterPro" id="IPR029045">
    <property type="entry name" value="ClpP/crotonase-like_dom_sf"/>
</dbReference>
<keyword evidence="5" id="KW-0720">Serine protease</keyword>
<dbReference type="EMBL" id="JAODOP010000004">
    <property type="protein sequence ID" value="MEF3835312.1"/>
    <property type="molecule type" value="Genomic_DNA"/>
</dbReference>
<dbReference type="Pfam" id="PF01343">
    <property type="entry name" value="Peptidase_S49"/>
    <property type="match status" value="2"/>
</dbReference>
<sequence length="590" mass="66325">MNFIRRVLSTVTGIIVFFVICFFGLFIIGLLLGSSSEDLVQVKSNSVLELTLDFPIKDYADKTEFAEYPFFNEDEKNGLFNIIDAINYAATDDKIKGISIDNNFIIAGISQTKALRNALLKFKESGKFIVAYADIYTQKDYYLSSVADTIYMNPVGMMEFKGLYSERLYFKDFQEKTGFKMEVVRFGKYKSAVEPFLTNEMSDENRDQISVYLNGLWDEMKQDISKSRNITLDRLNIIADSLLGRTADLAKTSHLIDRIAYHDEYINDIRDAVGIEFDEYLKSVTIADYSLYTANKLKSNKSKNKIAVIYAEGDIIYGEGDEETVGQGIMNASLKEAREDDRVKAIVLRINSPGGSALASELIWREIELTKKVKPVIVSMGDVAASGGYYIACNADKIIAEPTTITGSIGVFGVLPNGKQLAENMGINAEQVITNKNAVSYSFFEPLNDEQRAFIKEGIVDIYELFTNRVAVGRNMTQDDVKAIAQGRVWTGVDALSNGLVDELGGLDLALQRASEAAEIEDYKIEEFPVYEEEDLAKVIMNQLLRGSNTKETILKEELGEEHYRIYKEIKSLSKKRGIQLLFPYSLEIK</sequence>
<evidence type="ECO:0000256" key="7">
    <source>
        <dbReference type="SAM" id="Phobius"/>
    </source>
</evidence>
<dbReference type="PANTHER" id="PTHR33209:SF1">
    <property type="entry name" value="PEPTIDASE S49 DOMAIN-CONTAINING PROTEIN"/>
    <property type="match status" value="1"/>
</dbReference>
<dbReference type="CDD" id="cd07023">
    <property type="entry name" value="S49_Sppa_N_C"/>
    <property type="match status" value="1"/>
</dbReference>
<proteinExistence type="inferred from homology"/>
<evidence type="ECO:0000256" key="5">
    <source>
        <dbReference type="ARBA" id="ARBA00022825"/>
    </source>
</evidence>
<gene>
    <name evidence="9" type="primary">sppA</name>
    <name evidence="9" type="ORF">N1F79_19465</name>
</gene>
<comment type="similarity">
    <text evidence="2">Belongs to the peptidase S49 family.</text>
</comment>
<feature type="domain" description="Peptidase S49" evidence="8">
    <location>
        <begin position="122"/>
        <end position="275"/>
    </location>
</feature>
<evidence type="ECO:0000256" key="6">
    <source>
        <dbReference type="ARBA" id="ARBA00023136"/>
    </source>
</evidence>
<dbReference type="InterPro" id="IPR047217">
    <property type="entry name" value="S49_SppA_67K_type_N"/>
</dbReference>
<accession>A0ABU7XX38</accession>
<dbReference type="CDD" id="cd07018">
    <property type="entry name" value="S49_SppA_67K_type"/>
    <property type="match status" value="1"/>
</dbReference>
<dbReference type="Proteomes" id="UP001337305">
    <property type="component" value="Unassembled WGS sequence"/>
</dbReference>
<evidence type="ECO:0000256" key="2">
    <source>
        <dbReference type="ARBA" id="ARBA00008683"/>
    </source>
</evidence>
<protein>
    <submittedName>
        <fullName evidence="9">Signal peptide peptidase SppA</fullName>
    </submittedName>
</protein>
<evidence type="ECO:0000256" key="1">
    <source>
        <dbReference type="ARBA" id="ARBA00004370"/>
    </source>
</evidence>
<dbReference type="InterPro" id="IPR004635">
    <property type="entry name" value="Pept_S49_SppA"/>
</dbReference>
<comment type="subcellular location">
    <subcellularLocation>
        <location evidence="1">Membrane</location>
    </subcellularLocation>
</comment>
<evidence type="ECO:0000259" key="8">
    <source>
        <dbReference type="Pfam" id="PF01343"/>
    </source>
</evidence>
<evidence type="ECO:0000313" key="9">
    <source>
        <dbReference type="EMBL" id="MEF3835312.1"/>
    </source>
</evidence>
<name>A0ABU7XX38_9FLAO</name>
<evidence type="ECO:0000256" key="4">
    <source>
        <dbReference type="ARBA" id="ARBA00022801"/>
    </source>
</evidence>
<keyword evidence="6 7" id="KW-0472">Membrane</keyword>
<keyword evidence="7" id="KW-1133">Transmembrane helix</keyword>
<dbReference type="PANTHER" id="PTHR33209">
    <property type="entry name" value="PROTEASE 4"/>
    <property type="match status" value="1"/>
</dbReference>
<evidence type="ECO:0000256" key="3">
    <source>
        <dbReference type="ARBA" id="ARBA00022670"/>
    </source>
</evidence>
<dbReference type="InterPro" id="IPR002142">
    <property type="entry name" value="Peptidase_S49"/>
</dbReference>
<dbReference type="RefSeq" id="WP_303307603.1">
    <property type="nucleotide sequence ID" value="NZ_JAODOP010000004.1"/>
</dbReference>
<keyword evidence="10" id="KW-1185">Reference proteome</keyword>
<keyword evidence="4" id="KW-0378">Hydrolase</keyword>
<keyword evidence="3" id="KW-0645">Protease</keyword>
<comment type="caution">
    <text evidence="9">The sequence shown here is derived from an EMBL/GenBank/DDBJ whole genome shotgun (WGS) entry which is preliminary data.</text>
</comment>
<dbReference type="NCBIfam" id="TIGR00705">
    <property type="entry name" value="SppA_67K"/>
    <property type="match status" value="1"/>
</dbReference>
<dbReference type="PIRSF" id="PIRSF001217">
    <property type="entry name" value="Protease_4_SppA"/>
    <property type="match status" value="1"/>
</dbReference>
<dbReference type="InterPro" id="IPR047272">
    <property type="entry name" value="S49_SppA_C"/>
</dbReference>
<dbReference type="Gene3D" id="3.90.226.10">
    <property type="entry name" value="2-enoyl-CoA Hydratase, Chain A, domain 1"/>
    <property type="match status" value="3"/>
</dbReference>
<feature type="transmembrane region" description="Helical" evidence="7">
    <location>
        <begin position="7"/>
        <end position="32"/>
    </location>
</feature>
<reference evidence="9 10" key="1">
    <citation type="submission" date="2022-09" db="EMBL/GenBank/DDBJ databases">
        <title>Genome sequencing of Flavivirga sp. MEBiC05379.</title>
        <authorList>
            <person name="Oh H.-M."/>
            <person name="Kwon K.K."/>
            <person name="Park M.J."/>
            <person name="Yang S.-H."/>
        </authorList>
    </citation>
    <scope>NUCLEOTIDE SEQUENCE [LARGE SCALE GENOMIC DNA]</scope>
    <source>
        <strain evidence="9 10">MEBiC05379</strain>
    </source>
</reference>
<organism evidence="9 10">
    <name type="scientific">Flavivirga spongiicola</name>
    <dbReference type="NCBI Taxonomy" id="421621"/>
    <lineage>
        <taxon>Bacteria</taxon>
        <taxon>Pseudomonadati</taxon>
        <taxon>Bacteroidota</taxon>
        <taxon>Flavobacteriia</taxon>
        <taxon>Flavobacteriales</taxon>
        <taxon>Flavobacteriaceae</taxon>
        <taxon>Flavivirga</taxon>
    </lineage>
</organism>
<keyword evidence="7" id="KW-0812">Transmembrane</keyword>
<dbReference type="InterPro" id="IPR004634">
    <property type="entry name" value="Pept_S49_pIV"/>
</dbReference>
<dbReference type="SUPFAM" id="SSF52096">
    <property type="entry name" value="ClpP/crotonase"/>
    <property type="match status" value="2"/>
</dbReference>
<evidence type="ECO:0000313" key="10">
    <source>
        <dbReference type="Proteomes" id="UP001337305"/>
    </source>
</evidence>
<dbReference type="NCBIfam" id="TIGR00706">
    <property type="entry name" value="SppA_dom"/>
    <property type="match status" value="1"/>
</dbReference>
<feature type="domain" description="Peptidase S49" evidence="8">
    <location>
        <begin position="370"/>
        <end position="520"/>
    </location>
</feature>